<dbReference type="Gene3D" id="2.40.170.20">
    <property type="entry name" value="TonB-dependent receptor, beta-barrel domain"/>
    <property type="match status" value="1"/>
</dbReference>
<protein>
    <submittedName>
        <fullName evidence="6">Outer membrane beta-barrel protein</fullName>
    </submittedName>
</protein>
<keyword evidence="4" id="KW-0732">Signal</keyword>
<feature type="domain" description="Outer membrane protein beta-barrel" evidence="5">
    <location>
        <begin position="297"/>
        <end position="649"/>
    </location>
</feature>
<feature type="chain" id="PRO_5026838711" evidence="4">
    <location>
        <begin position="23"/>
        <end position="688"/>
    </location>
</feature>
<dbReference type="RefSeq" id="WP_154327161.1">
    <property type="nucleotide sequence ID" value="NZ_CP045696.1"/>
</dbReference>
<evidence type="ECO:0000313" key="6">
    <source>
        <dbReference type="EMBL" id="MSS17288.1"/>
    </source>
</evidence>
<evidence type="ECO:0000256" key="1">
    <source>
        <dbReference type="ARBA" id="ARBA00004442"/>
    </source>
</evidence>
<evidence type="ECO:0000256" key="3">
    <source>
        <dbReference type="ARBA" id="ARBA00023237"/>
    </source>
</evidence>
<dbReference type="Pfam" id="PF14905">
    <property type="entry name" value="OMP_b-brl_3"/>
    <property type="match status" value="1"/>
</dbReference>
<evidence type="ECO:0000313" key="7">
    <source>
        <dbReference type="Proteomes" id="UP000483362"/>
    </source>
</evidence>
<reference evidence="6 7" key="1">
    <citation type="submission" date="2019-08" db="EMBL/GenBank/DDBJ databases">
        <title>In-depth cultivation of the pig gut microbiome towards novel bacterial diversity and tailored functional studies.</title>
        <authorList>
            <person name="Wylensek D."/>
            <person name="Hitch T.C.A."/>
            <person name="Clavel T."/>
        </authorList>
    </citation>
    <scope>NUCLEOTIDE SEQUENCE [LARGE SCALE GENOMIC DNA]</scope>
    <source>
        <strain evidence="6 7">Oil-RF-744-WCA-WT-10</strain>
    </source>
</reference>
<comment type="subcellular location">
    <subcellularLocation>
        <location evidence="1">Cell outer membrane</location>
    </subcellularLocation>
</comment>
<keyword evidence="2" id="KW-0472">Membrane</keyword>
<accession>A0A6L5XDF7</accession>
<name>A0A6L5XDF7_9BACT</name>
<feature type="signal peptide" evidence="4">
    <location>
        <begin position="1"/>
        <end position="22"/>
    </location>
</feature>
<keyword evidence="3" id="KW-0998">Cell outer membrane</keyword>
<proteinExistence type="predicted"/>
<dbReference type="Proteomes" id="UP000483362">
    <property type="component" value="Unassembled WGS sequence"/>
</dbReference>
<dbReference type="SUPFAM" id="SSF56935">
    <property type="entry name" value="Porins"/>
    <property type="match status" value="1"/>
</dbReference>
<evidence type="ECO:0000256" key="2">
    <source>
        <dbReference type="ARBA" id="ARBA00023136"/>
    </source>
</evidence>
<sequence>MTAHALHIAFCLLLFGSSECWAQGESDSVSVDSIAQTLPDVLVEGERPIAVVHGSAITYDLPRLIEKKGVSNIYDAIKELPGVTETGETFQLANRDVTISLNGKVLSLTSEQVARLLKSLPASRIEKADVMYSAPAKTQVRGALINIRLRKETSSGAPLEGEGVVACNMQHNAKYGERASVLYNRGKFSLDAMYLHSHGKDYQLTEQETHHKLNDGNVYDIKNAEQRSTKLFGHDYRISAEYDFADNHNISFSYQGSYNHRDIDQLYTGSIYGYTLSNHRTWLHNARLDYQAHFGLKAGIETTYYHDPENQHLSSTTPTQSLSFTVENDQRVNTWRYYLSQEHQLKNDWNLDYGAWYKQAVNHSRQAYRQSSRISYLRQTEDVFNVYAGFGKNWNNRLVLDASLAAEYYHSPQWHEWNLYPTINLTYVPNPSNVWVLSLATEREYPEYWAMNNFTVYSNGGYDEITGNPYIKPAKQWAANLIWVLKNKHQFVAFFNHVDNYFVQTPYMRPDQLVKTYKVLNLNYQQQAGLQAVLSHKFGSWLDSRLTLTGVWMREKCDDYYDIPFDRSIIMGIAKMSNVVTLSSKHGLTMTVDGMVRSKAHQAIYDMPGSGNLDLGVNWQFWHKRATIHVFCNDVFKTSAINPHIDYKGQWLHMNFGCYRQLGISLTVKLGGYKAKKGKTVDTSRFRK</sequence>
<gene>
    <name evidence="6" type="ORF">FYJ29_05855</name>
</gene>
<keyword evidence="7" id="KW-1185">Reference proteome</keyword>
<evidence type="ECO:0000259" key="5">
    <source>
        <dbReference type="Pfam" id="PF14905"/>
    </source>
</evidence>
<dbReference type="EMBL" id="VULT01000007">
    <property type="protein sequence ID" value="MSS17288.1"/>
    <property type="molecule type" value="Genomic_DNA"/>
</dbReference>
<dbReference type="GO" id="GO:0009279">
    <property type="term" value="C:cell outer membrane"/>
    <property type="evidence" value="ECO:0007669"/>
    <property type="project" value="UniProtKB-SubCell"/>
</dbReference>
<dbReference type="InterPro" id="IPR041700">
    <property type="entry name" value="OMP_b-brl_3"/>
</dbReference>
<organism evidence="6 7">
    <name type="scientific">Sodaliphilus pleomorphus</name>
    <dbReference type="NCBI Taxonomy" id="2606626"/>
    <lineage>
        <taxon>Bacteria</taxon>
        <taxon>Pseudomonadati</taxon>
        <taxon>Bacteroidota</taxon>
        <taxon>Bacteroidia</taxon>
        <taxon>Bacteroidales</taxon>
        <taxon>Muribaculaceae</taxon>
        <taxon>Sodaliphilus</taxon>
    </lineage>
</organism>
<evidence type="ECO:0000256" key="4">
    <source>
        <dbReference type="SAM" id="SignalP"/>
    </source>
</evidence>
<comment type="caution">
    <text evidence="6">The sequence shown here is derived from an EMBL/GenBank/DDBJ whole genome shotgun (WGS) entry which is preliminary data.</text>
</comment>
<dbReference type="AlphaFoldDB" id="A0A6L5XDF7"/>
<dbReference type="InterPro" id="IPR036942">
    <property type="entry name" value="Beta-barrel_TonB_sf"/>
</dbReference>